<dbReference type="InterPro" id="IPR004291">
    <property type="entry name" value="Transposase_IS66_central"/>
</dbReference>
<dbReference type="PANTHER" id="PTHR33678">
    <property type="entry name" value="BLL1576 PROTEIN"/>
    <property type="match status" value="1"/>
</dbReference>
<dbReference type="InterPro" id="IPR052344">
    <property type="entry name" value="Transposase-related"/>
</dbReference>
<protein>
    <submittedName>
        <fullName evidence="3">IS66 family transposase</fullName>
    </submittedName>
</protein>
<dbReference type="Pfam" id="PF03050">
    <property type="entry name" value="DDE_Tnp_IS66"/>
    <property type="match status" value="1"/>
</dbReference>
<evidence type="ECO:0000313" key="5">
    <source>
        <dbReference type="Proteomes" id="UP001224533"/>
    </source>
</evidence>
<gene>
    <name evidence="2" type="ORF">O2U02_05200</name>
    <name evidence="3" type="ORF">O2U02_08550</name>
    <name evidence="4" type="ORF">O2U02_08820</name>
</gene>
<name>A0ABD7YYZ2_9LACO</name>
<evidence type="ECO:0000313" key="2">
    <source>
        <dbReference type="EMBL" id="WHS18551.1"/>
    </source>
</evidence>
<accession>A0ABD7YYZ2</accession>
<dbReference type="NCBIfam" id="NF033517">
    <property type="entry name" value="transpos_IS66"/>
    <property type="match status" value="1"/>
</dbReference>
<organism evidence="3 5">
    <name type="scientific">Ligilactobacillus salivarius</name>
    <dbReference type="NCBI Taxonomy" id="1624"/>
    <lineage>
        <taxon>Bacteria</taxon>
        <taxon>Bacillati</taxon>
        <taxon>Bacillota</taxon>
        <taxon>Bacilli</taxon>
        <taxon>Lactobacillales</taxon>
        <taxon>Lactobacillaceae</taxon>
        <taxon>Ligilactobacillus</taxon>
    </lineage>
</organism>
<evidence type="ECO:0000259" key="1">
    <source>
        <dbReference type="Pfam" id="PF03050"/>
    </source>
</evidence>
<dbReference type="Proteomes" id="UP001224533">
    <property type="component" value="Chromosome"/>
</dbReference>
<evidence type="ECO:0000313" key="4">
    <source>
        <dbReference type="EMBL" id="WHS18571.1"/>
    </source>
</evidence>
<dbReference type="EMBL" id="CP114509">
    <property type="protein sequence ID" value="WHS18551.1"/>
    <property type="molecule type" value="Genomic_DNA"/>
</dbReference>
<evidence type="ECO:0000313" key="3">
    <source>
        <dbReference type="EMBL" id="WHS18568.1"/>
    </source>
</evidence>
<dbReference type="EMBL" id="CP114509">
    <property type="protein sequence ID" value="WHS18568.1"/>
    <property type="molecule type" value="Genomic_DNA"/>
</dbReference>
<feature type="domain" description="Transposase IS66 central" evidence="1">
    <location>
        <begin position="110"/>
        <end position="390"/>
    </location>
</feature>
<dbReference type="EMBL" id="CP114509">
    <property type="protein sequence ID" value="WHS18571.1"/>
    <property type="molecule type" value="Genomic_DNA"/>
</dbReference>
<dbReference type="PANTHER" id="PTHR33678:SF2">
    <property type="match status" value="1"/>
</dbReference>
<dbReference type="AlphaFoldDB" id="A0ABD7YYZ2"/>
<reference evidence="3 5" key="1">
    <citation type="submission" date="2022-12" db="EMBL/GenBank/DDBJ databases">
        <title>Assessment of beneficial effects and identification of host adaptation-associated genes of Ligilactobacillus salivarius isolated from Meles meles.</title>
        <authorList>
            <person name="Wang Y."/>
        </authorList>
    </citation>
    <scope>NUCLEOTIDE SEQUENCE [LARGE SCALE GENOMIC DNA]</scope>
    <source>
        <strain evidence="3 5">S35</strain>
    </source>
</reference>
<proteinExistence type="predicted"/>
<sequence length="444" mass="51603">MSLEESTEVKTKLRVVRHRKAKPHGQRAEFLDSLEQVDVIHKFEQKTCTDCHEKLTPIGKKCVYREVGLKQPELFCRNHYQQTYKCNHCHPKGGDKIIVSKVPTSPIFPHSYFSSSVLAKIIVDKYGMAVPLNRQKMFFKHLGLPMDTNKMSRAIIKLSEQLEFVYNELTKILLKNPVIHMDETPFQVLEEKNRSKSYFWVMRSTEEFSNQQIAVFSYSSNRKQENISELVGDYTGAIMCDGYNAYSSEMYPQITFGSCLVHIRRHFTDITKSLQQGKESSALKAVKLLMRIFEKEKNFEYQSATEKAQKRKLYLKECIDKFYNFLETIINPSGKLKRAVEHAQKFRSRLEQIYEIGELPLSNNAAEQVIRLSTLIRKNSLFAKSTAGARASAIFYSLVQTAKLNKLDIFKYFNYIFSLLEKRENVKVEAYLPWNPEVKKICAK</sequence>